<comment type="caution">
    <text evidence="1">The sequence shown here is derived from an EMBL/GenBank/DDBJ whole genome shotgun (WGS) entry which is preliminary data.</text>
</comment>
<name>A0A7J6N2K6_PERCH</name>
<dbReference type="Proteomes" id="UP000591131">
    <property type="component" value="Unassembled WGS sequence"/>
</dbReference>
<organism evidence="1 2">
    <name type="scientific">Perkinsus chesapeaki</name>
    <name type="common">Clam parasite</name>
    <name type="synonym">Perkinsus andrewsi</name>
    <dbReference type="NCBI Taxonomy" id="330153"/>
    <lineage>
        <taxon>Eukaryota</taxon>
        <taxon>Sar</taxon>
        <taxon>Alveolata</taxon>
        <taxon>Perkinsozoa</taxon>
        <taxon>Perkinsea</taxon>
        <taxon>Perkinsida</taxon>
        <taxon>Perkinsidae</taxon>
        <taxon>Perkinsus</taxon>
    </lineage>
</organism>
<evidence type="ECO:0000313" key="1">
    <source>
        <dbReference type="EMBL" id="KAF4678075.1"/>
    </source>
</evidence>
<evidence type="ECO:0000313" key="2">
    <source>
        <dbReference type="Proteomes" id="UP000591131"/>
    </source>
</evidence>
<dbReference type="AlphaFoldDB" id="A0A7J6N2K6"/>
<protein>
    <submittedName>
        <fullName evidence="1">Uncharacterized protein</fullName>
    </submittedName>
</protein>
<sequence length="146" mass="16642">MTNSASILVAMSMYVAQAIRVRGIRSASYFSYTPDLVNLSSIMIDGSTKKAILVFDDRQEEFHATFELTGNGLIFSFTKKDLRVLIHYHPEFYAINEHLIFNYDYKTRFVTYTLRSGRSALWLSTLVPFQGEPAAATEGLMMKIYS</sequence>
<reference evidence="1 2" key="1">
    <citation type="submission" date="2020-04" db="EMBL/GenBank/DDBJ databases">
        <title>Perkinsus chesapeaki whole genome sequence.</title>
        <authorList>
            <person name="Bogema D.R."/>
        </authorList>
    </citation>
    <scope>NUCLEOTIDE SEQUENCE [LARGE SCALE GENOMIC DNA]</scope>
    <source>
        <strain evidence="1">ATCC PRA-425</strain>
    </source>
</reference>
<keyword evidence="2" id="KW-1185">Reference proteome</keyword>
<gene>
    <name evidence="1" type="ORF">FOL47_005353</name>
</gene>
<accession>A0A7J6N2K6</accession>
<dbReference type="EMBL" id="JAAPAO010000003">
    <property type="protein sequence ID" value="KAF4678075.1"/>
    <property type="molecule type" value="Genomic_DNA"/>
</dbReference>
<proteinExistence type="predicted"/>